<dbReference type="EMBL" id="QSGO01000024">
    <property type="protein sequence ID" value="RHB31028.1"/>
    <property type="molecule type" value="Genomic_DNA"/>
</dbReference>
<dbReference type="RefSeq" id="WP_025866929.1">
    <property type="nucleotide sequence ID" value="NZ_CABJFV010000024.1"/>
</dbReference>
<dbReference type="Gene3D" id="3.10.450.360">
    <property type="match status" value="1"/>
</dbReference>
<evidence type="ECO:0000313" key="3">
    <source>
        <dbReference type="EMBL" id="RHB31028.1"/>
    </source>
</evidence>
<organism evidence="3 4">
    <name type="scientific">Bacteroides nordii</name>
    <dbReference type="NCBI Taxonomy" id="291645"/>
    <lineage>
        <taxon>Bacteria</taxon>
        <taxon>Pseudomonadati</taxon>
        <taxon>Bacteroidota</taxon>
        <taxon>Bacteroidia</taxon>
        <taxon>Bacteroidales</taxon>
        <taxon>Bacteroidaceae</taxon>
        <taxon>Bacteroides</taxon>
    </lineage>
</organism>
<dbReference type="SUPFAM" id="SSF160574">
    <property type="entry name" value="BT0923-like"/>
    <property type="match status" value="1"/>
</dbReference>
<feature type="chain" id="PRO_5019190639" evidence="1">
    <location>
        <begin position="25"/>
        <end position="165"/>
    </location>
</feature>
<comment type="caution">
    <text evidence="3">The sequence shown here is derived from an EMBL/GenBank/DDBJ whole genome shotgun (WGS) entry which is preliminary data.</text>
</comment>
<protein>
    <submittedName>
        <fullName evidence="3">Ribosome biogenesis protein</fullName>
    </submittedName>
</protein>
<accession>A0A413VBS0</accession>
<feature type="signal peptide" evidence="1">
    <location>
        <begin position="1"/>
        <end position="24"/>
    </location>
</feature>
<dbReference type="InterPro" id="IPR021533">
    <property type="entry name" value="PepSY-like"/>
</dbReference>
<dbReference type="PROSITE" id="PS51257">
    <property type="entry name" value="PROKAR_LIPOPROTEIN"/>
    <property type="match status" value="1"/>
</dbReference>
<dbReference type="GeneID" id="69501379"/>
<reference evidence="3 4" key="1">
    <citation type="submission" date="2018-08" db="EMBL/GenBank/DDBJ databases">
        <title>A genome reference for cultivated species of the human gut microbiota.</title>
        <authorList>
            <person name="Zou Y."/>
            <person name="Xue W."/>
            <person name="Luo G."/>
        </authorList>
    </citation>
    <scope>NUCLEOTIDE SEQUENCE [LARGE SCALE GENOMIC DNA]</scope>
    <source>
        <strain evidence="3 4">AM40-30BH</strain>
    </source>
</reference>
<proteinExistence type="predicted"/>
<evidence type="ECO:0000313" key="4">
    <source>
        <dbReference type="Proteomes" id="UP000284379"/>
    </source>
</evidence>
<evidence type="ECO:0000259" key="2">
    <source>
        <dbReference type="Pfam" id="PF11396"/>
    </source>
</evidence>
<evidence type="ECO:0000256" key="1">
    <source>
        <dbReference type="SAM" id="SignalP"/>
    </source>
</evidence>
<keyword evidence="1" id="KW-0732">Signal</keyword>
<dbReference type="Pfam" id="PF11396">
    <property type="entry name" value="PepSY_like"/>
    <property type="match status" value="1"/>
</dbReference>
<name>A0A413VBS0_9BACE</name>
<feature type="domain" description="Putative beta-lactamase-inhibitor-like PepSY-like" evidence="2">
    <location>
        <begin position="59"/>
        <end position="148"/>
    </location>
</feature>
<gene>
    <name evidence="3" type="ORF">DW888_18305</name>
</gene>
<dbReference type="AlphaFoldDB" id="A0A413VBS0"/>
<sequence>MIKIKFSILAVMLMTALFSFSSCSDDDDTYLPPNQAIINALNQLYPGVKNIEWEQKGVYYVADCWVGNDELDVWFDANANWIMTEMDIFFENLPVAVSTAYQEGNYANWVIDDLTKLTFPQKPEEFVFEVQQGGQERALYYSEYGGLLREKDISDTDNTHWPDIS</sequence>
<dbReference type="Proteomes" id="UP000284379">
    <property type="component" value="Unassembled WGS sequence"/>
</dbReference>